<reference evidence="4" key="2">
    <citation type="journal article" date="2022" name="J. Anim. Sci.">
        <title>Whole genome sequence analyses-based assessment of virulence potential and antimicrobial susceptibilities and resistance of Enterococcus faecium strains isolated from commercial swine and cattle probiotic products.</title>
        <authorList>
            <person name="Shridhar P.B."/>
            <person name="Amachawadi R.G."/>
            <person name="Tokach M."/>
            <person name="Patel I."/>
            <person name="Gangiredla J."/>
            <person name="Mammel M."/>
            <person name="Nagaraja T.G."/>
        </authorList>
    </citation>
    <scope>NUCLEOTIDE SEQUENCE</scope>
    <source>
        <strain evidence="4">EF216</strain>
    </source>
</reference>
<dbReference type="SUPFAM" id="SSF54001">
    <property type="entry name" value="Cysteine proteinases"/>
    <property type="match status" value="1"/>
</dbReference>
<dbReference type="InterPro" id="IPR038765">
    <property type="entry name" value="Papain-like_cys_pep_sf"/>
</dbReference>
<dbReference type="RefSeq" id="WP_130624874.1">
    <property type="nucleotide sequence ID" value="NZ_BNJW01000006.1"/>
</dbReference>
<protein>
    <submittedName>
        <fullName evidence="3">Uncharacterized protein</fullName>
    </submittedName>
</protein>
<dbReference type="InterPro" id="IPR031305">
    <property type="entry name" value="Casein_CS"/>
</dbReference>
<feature type="signal peptide" evidence="2">
    <location>
        <begin position="1"/>
        <end position="27"/>
    </location>
</feature>
<comment type="caution">
    <text evidence="3">The sequence shown here is derived from an EMBL/GenBank/DDBJ whole genome shotgun (WGS) entry which is preliminary data.</text>
</comment>
<dbReference type="InterPro" id="IPR024453">
    <property type="entry name" value="Peptidase_C92"/>
</dbReference>
<accession>A0A7W2ALG7</accession>
<gene>
    <name evidence="3" type="ORF">H1Z91_06060</name>
    <name evidence="4" type="ORF">KYX84_06550</name>
</gene>
<keyword evidence="1 2" id="KW-0732">Signal</keyword>
<dbReference type="Pfam" id="PF05708">
    <property type="entry name" value="Peptidase_C92"/>
    <property type="match status" value="1"/>
</dbReference>
<dbReference type="EMBL" id="JACEIT010000007">
    <property type="protein sequence ID" value="MBA4545908.1"/>
    <property type="molecule type" value="Genomic_DNA"/>
</dbReference>
<dbReference type="Proteomes" id="UP000531895">
    <property type="component" value="Unassembled WGS sequence"/>
</dbReference>
<dbReference type="Proteomes" id="UP000704433">
    <property type="component" value="Unassembled WGS sequence"/>
</dbReference>
<proteinExistence type="predicted"/>
<reference evidence="3 5" key="1">
    <citation type="submission" date="2020-07" db="EMBL/GenBank/DDBJ databases">
        <authorList>
            <person name="Feng H."/>
        </authorList>
    </citation>
    <scope>NUCLEOTIDE SEQUENCE [LARGE SCALE GENOMIC DNA]</scope>
    <source>
        <strain evidence="5">s-7</strain>
        <strain evidence="3">S-7</strain>
    </source>
</reference>
<feature type="chain" id="PRO_5041185650" evidence="2">
    <location>
        <begin position="28"/>
        <end position="643"/>
    </location>
</feature>
<evidence type="ECO:0000313" key="4">
    <source>
        <dbReference type="EMBL" id="MBX4193870.1"/>
    </source>
</evidence>
<evidence type="ECO:0000256" key="2">
    <source>
        <dbReference type="SAM" id="SignalP"/>
    </source>
</evidence>
<dbReference type="PROSITE" id="PS00306">
    <property type="entry name" value="CASEIN_ALPHA_BETA"/>
    <property type="match status" value="1"/>
</dbReference>
<organism evidence="3 5">
    <name type="scientific">Enterococcus lactis</name>
    <dbReference type="NCBI Taxonomy" id="357441"/>
    <lineage>
        <taxon>Bacteria</taxon>
        <taxon>Bacillati</taxon>
        <taxon>Bacillota</taxon>
        <taxon>Bacilli</taxon>
        <taxon>Lactobacillales</taxon>
        <taxon>Enterococcaceae</taxon>
        <taxon>Enterococcus</taxon>
    </lineage>
</organism>
<evidence type="ECO:0000313" key="5">
    <source>
        <dbReference type="Proteomes" id="UP000531895"/>
    </source>
</evidence>
<dbReference type="AlphaFoldDB" id="A0A7W2ALG7"/>
<name>A0A7W2ALG7_9ENTE</name>
<dbReference type="Gene3D" id="3.90.1720.10">
    <property type="entry name" value="endopeptidase domain like (from Nostoc punctiforme)"/>
    <property type="match status" value="1"/>
</dbReference>
<evidence type="ECO:0000313" key="3">
    <source>
        <dbReference type="EMBL" id="MBA4545908.1"/>
    </source>
</evidence>
<sequence length="643" mass="75085">MKSKIKLFLTTCLLAVAFAIPITTVHADTDTQQILEEYYEEFKNEYAFFIQTFEEFTSNYYNQPFNSAITEEDQLRDYLNTVNEHYIRKEAEQLSKDPPLWSFNIGNALENITFEKVPTYHKYDLMNIVQPGDIIFERKRADIVLRYLHHVMIVEGIYEETHLINGKPETFTYIRTIEATDYSPMLETKAGGVVYGVLDDERFDYTDSTILRVPEATTAQKKAAISFMHGQLGKPYDIWFEARERDRSSTRNEWYCSYLIWAAYMNATPDGRIDELTNENDPSFQGIDLERTDFINGMGVTPNDIKKSDKVEKINPFFINYKDYAENIRWSNAGTPIDGEDFIFSRGSNSYTLRNDYHFIATDKTNGRPYASTRLTFGRNHSGTIVVEFDMFTRFLLTDEARAKFSDRNIPLIPETIEDHDVPNHVMNWINTYTQCSLEIVYSNNISTDNNHLRYNPSFTKITKKNHPVNPYQINQVVHTPPAFTQQRFDYTENLSIYDKYEMTRPNPFNADVSYNRATPSWYYFYNNFYVLVKLENGTYRYASYLRIHGSFTTAASVRNGYGFNHDFTMTDEAKAIYGNYFYHIGVNQSVDYAIDWLNRYTKENTLIVYSNNIDNDVRKLNDGTATVRKAVNDQGKFVYCIL</sequence>
<evidence type="ECO:0000256" key="1">
    <source>
        <dbReference type="ARBA" id="ARBA00022729"/>
    </source>
</evidence>
<dbReference type="EMBL" id="JAIFOD010000023">
    <property type="protein sequence ID" value="MBX4193870.1"/>
    <property type="molecule type" value="Genomic_DNA"/>
</dbReference>